<protein>
    <submittedName>
        <fullName evidence="3">Uncharacterized protein</fullName>
    </submittedName>
</protein>
<reference evidence="4" key="3">
    <citation type="submission" date="2024-02" db="EMBL/GenBank/DDBJ databases">
        <title>Comparative genomics of Cryptococcus and Kwoniella reveals pathogenesis evolution and contrasting modes of karyotype evolution via chromosome fusion or intercentromeric recombination.</title>
        <authorList>
            <person name="Coelho M.A."/>
            <person name="David-Palma M."/>
            <person name="Shea T."/>
            <person name="Bowers K."/>
            <person name="McGinley-Smith S."/>
            <person name="Mohammad A.W."/>
            <person name="Gnirke A."/>
            <person name="Yurkov A.M."/>
            <person name="Nowrousian M."/>
            <person name="Sun S."/>
            <person name="Cuomo C.A."/>
            <person name="Heitman J."/>
        </authorList>
    </citation>
    <scope>NUCLEOTIDE SEQUENCE</scope>
    <source>
        <strain evidence="4">CBS 10117</strain>
    </source>
</reference>
<keyword evidence="5" id="KW-1185">Reference proteome</keyword>
<dbReference type="EMBL" id="KI894030">
    <property type="protein sequence ID" value="OBR85664.1"/>
    <property type="molecule type" value="Genomic_DNA"/>
</dbReference>
<dbReference type="RefSeq" id="XP_018263506.1">
    <property type="nucleotide sequence ID" value="XM_018406698.1"/>
</dbReference>
<sequence>MRLIALTLITLSPLAFSLPQAQPRALSLPPLEDLEILRHSQLSARVDERAFGAGDSGFVGTSVAGDKDTSTLTSLVVFHSEPTQTSSSTSSESSSSESEDDQIVSPFYPSTTDDEDDSDNDNDADSSNDDAQDGNTSLQSLSEGQTAAFNPTPSTTLTFLSNSLATAATSGKPANLIGTGSGTGTGTGTETNSQSAVVAAASGNSTSAGVSTPMIDLQKIGMIGGLGMALIYLI</sequence>
<organism evidence="3">
    <name type="scientific">Kwoniella dejecticola CBS 10117</name>
    <dbReference type="NCBI Taxonomy" id="1296121"/>
    <lineage>
        <taxon>Eukaryota</taxon>
        <taxon>Fungi</taxon>
        <taxon>Dikarya</taxon>
        <taxon>Basidiomycota</taxon>
        <taxon>Agaricomycotina</taxon>
        <taxon>Tremellomycetes</taxon>
        <taxon>Tremellales</taxon>
        <taxon>Cryptococcaceae</taxon>
        <taxon>Kwoniella</taxon>
    </lineage>
</organism>
<evidence type="ECO:0000313" key="5">
    <source>
        <dbReference type="Proteomes" id="UP000078595"/>
    </source>
</evidence>
<dbReference type="GeneID" id="28967074"/>
<keyword evidence="2" id="KW-0732">Signal</keyword>
<dbReference type="OrthoDB" id="10632292at2759"/>
<feature type="signal peptide" evidence="2">
    <location>
        <begin position="1"/>
        <end position="17"/>
    </location>
</feature>
<reference evidence="3" key="1">
    <citation type="submission" date="2013-07" db="EMBL/GenBank/DDBJ databases">
        <title>The Genome Sequence of Cryptococcus dejecticola CBS10117.</title>
        <authorList>
            <consortium name="The Broad Institute Genome Sequencing Platform"/>
            <person name="Cuomo C."/>
            <person name="Litvintseva A."/>
            <person name="Chen Y."/>
            <person name="Heitman J."/>
            <person name="Sun S."/>
            <person name="Springer D."/>
            <person name="Dromer F."/>
            <person name="Young S.K."/>
            <person name="Zeng Q."/>
            <person name="Gargeya S."/>
            <person name="Fitzgerald M."/>
            <person name="Abouelleil A."/>
            <person name="Alvarado L."/>
            <person name="Berlin A.M."/>
            <person name="Chapman S.B."/>
            <person name="Dewar J."/>
            <person name="Goldberg J."/>
            <person name="Griggs A."/>
            <person name="Gujja S."/>
            <person name="Hansen M."/>
            <person name="Howarth C."/>
            <person name="Imamovic A."/>
            <person name="Larimer J."/>
            <person name="McCowan C."/>
            <person name="Murphy C."/>
            <person name="Pearson M."/>
            <person name="Priest M."/>
            <person name="Roberts A."/>
            <person name="Saif S."/>
            <person name="Shea T."/>
            <person name="Sykes S."/>
            <person name="Wortman J."/>
            <person name="Nusbaum C."/>
            <person name="Birren B."/>
        </authorList>
    </citation>
    <scope>NUCLEOTIDE SEQUENCE [LARGE SCALE GENOMIC DNA]</scope>
    <source>
        <strain evidence="3">CBS 10117</strain>
    </source>
</reference>
<feature type="chain" id="PRO_5008342160" evidence="2">
    <location>
        <begin position="18"/>
        <end position="234"/>
    </location>
</feature>
<evidence type="ECO:0000256" key="2">
    <source>
        <dbReference type="SAM" id="SignalP"/>
    </source>
</evidence>
<proteinExistence type="predicted"/>
<accession>A0A1A6A6I7</accession>
<reference evidence="4" key="2">
    <citation type="submission" date="2013-07" db="EMBL/GenBank/DDBJ databases">
        <authorList>
            <consortium name="The Broad Institute Genome Sequencing Platform"/>
            <person name="Cuomo C."/>
            <person name="Litvintseva A."/>
            <person name="Chen Y."/>
            <person name="Heitman J."/>
            <person name="Sun S."/>
            <person name="Springer D."/>
            <person name="Dromer F."/>
            <person name="Young S.K."/>
            <person name="Zeng Q."/>
            <person name="Gargeya S."/>
            <person name="Fitzgerald M."/>
            <person name="Abouelleil A."/>
            <person name="Alvarado L."/>
            <person name="Berlin A.M."/>
            <person name="Chapman S.B."/>
            <person name="Dewar J."/>
            <person name="Goldberg J."/>
            <person name="Griggs A."/>
            <person name="Gujja S."/>
            <person name="Hansen M."/>
            <person name="Howarth C."/>
            <person name="Imamovic A."/>
            <person name="Larimer J."/>
            <person name="McCowan C."/>
            <person name="Murphy C."/>
            <person name="Pearson M."/>
            <person name="Priest M."/>
            <person name="Roberts A."/>
            <person name="Saif S."/>
            <person name="Shea T."/>
            <person name="Sykes S."/>
            <person name="Wortman J."/>
            <person name="Nusbaum C."/>
            <person name="Birren B."/>
        </authorList>
    </citation>
    <scope>NUCLEOTIDE SEQUENCE</scope>
    <source>
        <strain evidence="4">CBS 10117</strain>
    </source>
</reference>
<feature type="compositionally biased region" description="Low complexity" evidence="1">
    <location>
        <begin position="80"/>
        <end position="96"/>
    </location>
</feature>
<feature type="compositionally biased region" description="Acidic residues" evidence="1">
    <location>
        <begin position="112"/>
        <end position="132"/>
    </location>
</feature>
<dbReference type="VEuPathDB" id="FungiDB:I303_03375"/>
<feature type="region of interest" description="Disordered" evidence="1">
    <location>
        <begin position="170"/>
        <end position="191"/>
    </location>
</feature>
<evidence type="ECO:0000256" key="1">
    <source>
        <dbReference type="SAM" id="MobiDB-lite"/>
    </source>
</evidence>
<dbReference type="EMBL" id="CP144533">
    <property type="protein sequence ID" value="WWC60776.1"/>
    <property type="molecule type" value="Genomic_DNA"/>
</dbReference>
<evidence type="ECO:0000313" key="4">
    <source>
        <dbReference type="EMBL" id="WWC60776.1"/>
    </source>
</evidence>
<feature type="region of interest" description="Disordered" evidence="1">
    <location>
        <begin position="78"/>
        <end position="138"/>
    </location>
</feature>
<dbReference type="KEGG" id="kdj:28967074"/>
<dbReference type="Proteomes" id="UP000078595">
    <property type="component" value="Chromosome 4"/>
</dbReference>
<evidence type="ECO:0000313" key="3">
    <source>
        <dbReference type="EMBL" id="OBR85664.1"/>
    </source>
</evidence>
<name>A0A1A6A6I7_9TREE</name>
<dbReference type="AlphaFoldDB" id="A0A1A6A6I7"/>
<gene>
    <name evidence="3" type="ORF">I303_03375</name>
    <name evidence="4" type="ORF">I303_103352</name>
</gene>